<gene>
    <name evidence="7" type="ORF">HRI_002251600</name>
</gene>
<dbReference type="Pfam" id="PF13664">
    <property type="entry name" value="DUF4149"/>
    <property type="match status" value="1"/>
</dbReference>
<protein>
    <recommendedName>
        <fullName evidence="6">TMEM205-like domain-containing protein</fullName>
    </recommendedName>
</protein>
<feature type="domain" description="TMEM205-like" evidence="6">
    <location>
        <begin position="47"/>
        <end position="148"/>
    </location>
</feature>
<dbReference type="Proteomes" id="UP001165190">
    <property type="component" value="Unassembled WGS sequence"/>
</dbReference>
<organism evidence="7 8">
    <name type="scientific">Hibiscus trionum</name>
    <name type="common">Flower of an hour</name>
    <dbReference type="NCBI Taxonomy" id="183268"/>
    <lineage>
        <taxon>Eukaryota</taxon>
        <taxon>Viridiplantae</taxon>
        <taxon>Streptophyta</taxon>
        <taxon>Embryophyta</taxon>
        <taxon>Tracheophyta</taxon>
        <taxon>Spermatophyta</taxon>
        <taxon>Magnoliopsida</taxon>
        <taxon>eudicotyledons</taxon>
        <taxon>Gunneridae</taxon>
        <taxon>Pentapetalae</taxon>
        <taxon>rosids</taxon>
        <taxon>malvids</taxon>
        <taxon>Malvales</taxon>
        <taxon>Malvaceae</taxon>
        <taxon>Malvoideae</taxon>
        <taxon>Hibiscus</taxon>
    </lineage>
</organism>
<keyword evidence="3 5" id="KW-1133">Transmembrane helix</keyword>
<evidence type="ECO:0000256" key="4">
    <source>
        <dbReference type="ARBA" id="ARBA00023136"/>
    </source>
</evidence>
<feature type="transmembrane region" description="Helical" evidence="5">
    <location>
        <begin position="117"/>
        <end position="137"/>
    </location>
</feature>
<evidence type="ECO:0000256" key="2">
    <source>
        <dbReference type="ARBA" id="ARBA00022692"/>
    </source>
</evidence>
<evidence type="ECO:0000256" key="5">
    <source>
        <dbReference type="SAM" id="Phobius"/>
    </source>
</evidence>
<dbReference type="EMBL" id="BSYR01000020">
    <property type="protein sequence ID" value="GMI85823.1"/>
    <property type="molecule type" value="Genomic_DNA"/>
</dbReference>
<reference evidence="7" key="1">
    <citation type="submission" date="2023-05" db="EMBL/GenBank/DDBJ databases">
        <title>Genome and transcriptome analyses reveal genes involved in the formation of fine ridges on petal epidermal cells in Hibiscus trionum.</title>
        <authorList>
            <person name="Koshimizu S."/>
            <person name="Masuda S."/>
            <person name="Ishii T."/>
            <person name="Shirasu K."/>
            <person name="Hoshino A."/>
            <person name="Arita M."/>
        </authorList>
    </citation>
    <scope>NUCLEOTIDE SEQUENCE</scope>
    <source>
        <strain evidence="7">Hamamatsu line</strain>
    </source>
</reference>
<accession>A0A9W7I068</accession>
<proteinExistence type="predicted"/>
<dbReference type="OrthoDB" id="1641132at2759"/>
<dbReference type="PANTHER" id="PTHR23241">
    <property type="entry name" value="LATE EMBRYOGENESIS ABUNDANT PLANTS LEA-RELATED"/>
    <property type="match status" value="1"/>
</dbReference>
<evidence type="ECO:0000256" key="3">
    <source>
        <dbReference type="ARBA" id="ARBA00022989"/>
    </source>
</evidence>
<keyword evidence="2 5" id="KW-0812">Transmembrane</keyword>
<keyword evidence="4 5" id="KW-0472">Membrane</keyword>
<dbReference type="InterPro" id="IPR053009">
    <property type="entry name" value="Xanthocillin_Biosynth-Assoc"/>
</dbReference>
<feature type="transmembrane region" description="Helical" evidence="5">
    <location>
        <begin position="188"/>
        <end position="208"/>
    </location>
</feature>
<sequence length="213" mass="23352">MAWINRFSTAVAFLAVGVLFSPETFGSKSEGSISPILSSSIKLAHLLCFATAWGVSLWVTFIGGIIMFKHLPRHQFGNLQSKMFPAYFSLVGVCCAIAAAAFGYKHPWKSATTAEKYQLGFLVSAFAFSLINLFVFTPMTIEMMKLRHKVEREQNIGDEVGGSKNQEAAKANPRLAAMNKRFGMIHGLSSLSNLMSFGGLAMHSWYLAGKLNL</sequence>
<comment type="subcellular location">
    <subcellularLocation>
        <location evidence="1">Membrane</location>
    </subcellularLocation>
</comment>
<evidence type="ECO:0000256" key="1">
    <source>
        <dbReference type="ARBA" id="ARBA00004370"/>
    </source>
</evidence>
<dbReference type="GO" id="GO:0016020">
    <property type="term" value="C:membrane"/>
    <property type="evidence" value="ECO:0007669"/>
    <property type="project" value="UniProtKB-SubCell"/>
</dbReference>
<dbReference type="InterPro" id="IPR025423">
    <property type="entry name" value="TMEM205-like"/>
</dbReference>
<keyword evidence="8" id="KW-1185">Reference proteome</keyword>
<evidence type="ECO:0000259" key="6">
    <source>
        <dbReference type="Pfam" id="PF13664"/>
    </source>
</evidence>
<name>A0A9W7I068_HIBTR</name>
<dbReference type="AlphaFoldDB" id="A0A9W7I068"/>
<dbReference type="PANTHER" id="PTHR23241:SF102">
    <property type="entry name" value="LD23009P"/>
    <property type="match status" value="1"/>
</dbReference>
<comment type="caution">
    <text evidence="7">The sequence shown here is derived from an EMBL/GenBank/DDBJ whole genome shotgun (WGS) entry which is preliminary data.</text>
</comment>
<evidence type="ECO:0000313" key="8">
    <source>
        <dbReference type="Proteomes" id="UP001165190"/>
    </source>
</evidence>
<evidence type="ECO:0000313" key="7">
    <source>
        <dbReference type="EMBL" id="GMI85823.1"/>
    </source>
</evidence>
<feature type="transmembrane region" description="Helical" evidence="5">
    <location>
        <begin position="42"/>
        <end position="66"/>
    </location>
</feature>
<feature type="transmembrane region" description="Helical" evidence="5">
    <location>
        <begin position="86"/>
        <end position="105"/>
    </location>
</feature>